<reference evidence="1 2" key="1">
    <citation type="submission" date="2016-10" db="EMBL/GenBank/DDBJ databases">
        <authorList>
            <person name="de Groot N.N."/>
        </authorList>
    </citation>
    <scope>NUCLEOTIDE SEQUENCE [LARGE SCALE GENOMIC DNA]</scope>
    <source>
        <strain evidence="1 2">DSM 19886</strain>
    </source>
</reference>
<proteinExistence type="predicted"/>
<accession>A0A1G9TEW8</accession>
<organism evidence="1 2">
    <name type="scientific">Kriegella aquimaris</name>
    <dbReference type="NCBI Taxonomy" id="192904"/>
    <lineage>
        <taxon>Bacteria</taxon>
        <taxon>Pseudomonadati</taxon>
        <taxon>Bacteroidota</taxon>
        <taxon>Flavobacteriia</taxon>
        <taxon>Flavobacteriales</taxon>
        <taxon>Flavobacteriaceae</taxon>
        <taxon>Kriegella</taxon>
    </lineage>
</organism>
<gene>
    <name evidence="1" type="ORF">SAMN04488514_10943</name>
</gene>
<sequence length="70" mass="8500">MDVSYRSMDILFLSRRKFKKNTCRNAIFKKGILLEETQKKQHRLNQTMLFLTNLTNFFVNTPCRWRALML</sequence>
<dbReference type="EMBL" id="FNGV01000009">
    <property type="protein sequence ID" value="SDM46301.1"/>
    <property type="molecule type" value="Genomic_DNA"/>
</dbReference>
<name>A0A1G9TEW8_9FLAO</name>
<evidence type="ECO:0000313" key="2">
    <source>
        <dbReference type="Proteomes" id="UP000199440"/>
    </source>
</evidence>
<dbReference type="AlphaFoldDB" id="A0A1G9TEW8"/>
<protein>
    <submittedName>
        <fullName evidence="1">Uncharacterized protein</fullName>
    </submittedName>
</protein>
<evidence type="ECO:0000313" key="1">
    <source>
        <dbReference type="EMBL" id="SDM46301.1"/>
    </source>
</evidence>
<keyword evidence="2" id="KW-1185">Reference proteome</keyword>
<dbReference type="Proteomes" id="UP000199440">
    <property type="component" value="Unassembled WGS sequence"/>
</dbReference>